<dbReference type="PANTHER" id="PTHR42850">
    <property type="entry name" value="METALLOPHOSPHOESTERASE"/>
    <property type="match status" value="1"/>
</dbReference>
<dbReference type="Proteomes" id="UP000324252">
    <property type="component" value="Unassembled WGS sequence"/>
</dbReference>
<dbReference type="InterPro" id="IPR004843">
    <property type="entry name" value="Calcineurin-like_PHP"/>
</dbReference>
<gene>
    <name evidence="2" type="ORF">SAMN05444142_101203</name>
</gene>
<organism evidence="2 3">
    <name type="scientific">Lutimaribacter pacificus</name>
    <dbReference type="NCBI Taxonomy" id="391948"/>
    <lineage>
        <taxon>Bacteria</taxon>
        <taxon>Pseudomonadati</taxon>
        <taxon>Pseudomonadota</taxon>
        <taxon>Alphaproteobacteria</taxon>
        <taxon>Rhodobacterales</taxon>
        <taxon>Roseobacteraceae</taxon>
        <taxon>Lutimaribacter</taxon>
    </lineage>
</organism>
<dbReference type="AlphaFoldDB" id="A0A1H0CPB7"/>
<dbReference type="RefSeq" id="WP_149786882.1">
    <property type="nucleotide sequence ID" value="NZ_FNIO01000001.1"/>
</dbReference>
<reference evidence="2 3" key="1">
    <citation type="submission" date="2016-11" db="EMBL/GenBank/DDBJ databases">
        <authorList>
            <person name="Varghese N."/>
            <person name="Submissions S."/>
        </authorList>
    </citation>
    <scope>NUCLEOTIDE SEQUENCE [LARGE SCALE GENOMIC DNA]</scope>
    <source>
        <strain evidence="2 3">DSM 29620</strain>
    </source>
</reference>
<dbReference type="EMBL" id="FQZZ01000001">
    <property type="protein sequence ID" value="SHJ42437.1"/>
    <property type="molecule type" value="Genomic_DNA"/>
</dbReference>
<dbReference type="InterPro" id="IPR029052">
    <property type="entry name" value="Metallo-depent_PP-like"/>
</dbReference>
<sequence length="251" mass="27065">MSGFRQILRHFGAKDQSFDTPLAPDGAFVAVGDIHGRADLLRALLDQVDDAAPGLPLVFLGDYIDRGPDSSGVLRILRQLEVDRPGKVACLSGNHEAMLLDALDAPASNMRIWLRNGGDATLDSFGLPADIPDDALPDALHDALGPDLIDWLRNRPLLWQSGNVVASHAGGDPTRPIEARRGHGLLWGHRKFLTTPRSDGLWVVHGHYIHATPDMRAGRIALDTGAYRTGRLSAARIAPGKVDFFTTTPAG</sequence>
<evidence type="ECO:0000313" key="3">
    <source>
        <dbReference type="Proteomes" id="UP000324252"/>
    </source>
</evidence>
<protein>
    <submittedName>
        <fullName evidence="2">Serine/threonine protein phosphatase 1</fullName>
    </submittedName>
</protein>
<dbReference type="OrthoDB" id="9807890at2"/>
<dbReference type="Gene3D" id="3.60.21.10">
    <property type="match status" value="1"/>
</dbReference>
<dbReference type="GO" id="GO:0008803">
    <property type="term" value="F:bis(5'-nucleosyl)-tetraphosphatase (symmetrical) activity"/>
    <property type="evidence" value="ECO:0007669"/>
    <property type="project" value="TreeGrafter"/>
</dbReference>
<proteinExistence type="predicted"/>
<dbReference type="Pfam" id="PF00149">
    <property type="entry name" value="Metallophos"/>
    <property type="match status" value="1"/>
</dbReference>
<dbReference type="InterPro" id="IPR050126">
    <property type="entry name" value="Ap4A_hydrolase"/>
</dbReference>
<accession>A0A1H0CPB7</accession>
<dbReference type="GO" id="GO:0005737">
    <property type="term" value="C:cytoplasm"/>
    <property type="evidence" value="ECO:0007669"/>
    <property type="project" value="TreeGrafter"/>
</dbReference>
<name>A0A1H0CPB7_9RHOB</name>
<dbReference type="GO" id="GO:0016791">
    <property type="term" value="F:phosphatase activity"/>
    <property type="evidence" value="ECO:0007669"/>
    <property type="project" value="TreeGrafter"/>
</dbReference>
<dbReference type="GO" id="GO:0110154">
    <property type="term" value="P:RNA decapping"/>
    <property type="evidence" value="ECO:0007669"/>
    <property type="project" value="TreeGrafter"/>
</dbReference>
<dbReference type="PANTHER" id="PTHR42850:SF4">
    <property type="entry name" value="ZINC-DEPENDENT ENDOPOLYPHOSPHATASE"/>
    <property type="match status" value="1"/>
</dbReference>
<evidence type="ECO:0000259" key="1">
    <source>
        <dbReference type="Pfam" id="PF00149"/>
    </source>
</evidence>
<evidence type="ECO:0000313" key="2">
    <source>
        <dbReference type="EMBL" id="SHJ42437.1"/>
    </source>
</evidence>
<keyword evidence="3" id="KW-1185">Reference proteome</keyword>
<feature type="domain" description="Calcineurin-like phosphoesterase" evidence="1">
    <location>
        <begin position="28"/>
        <end position="207"/>
    </location>
</feature>
<dbReference type="SUPFAM" id="SSF56300">
    <property type="entry name" value="Metallo-dependent phosphatases"/>
    <property type="match status" value="1"/>
</dbReference>